<proteinExistence type="predicted"/>
<dbReference type="EMBL" id="JARJLG010000112">
    <property type="protein sequence ID" value="KAJ7743480.1"/>
    <property type="molecule type" value="Genomic_DNA"/>
</dbReference>
<sequence>MYVVPLFAPLKKPLTAAQTDFLAAQVSEMNSHLFAIKSATMRRVWIRDNLLPQVIRFFQLRVTRSLEQRLTRWFFKRAAQRIKSRRSLGTFGFRWDHGPKMHHNGSWYWLSLDINGYLFIRIEDPLILPWLATPRRVCKSLDSSAIGDPADQFY</sequence>
<reference evidence="1" key="1">
    <citation type="submission" date="2023-03" db="EMBL/GenBank/DDBJ databases">
        <title>Massive genome expansion in bonnet fungi (Mycena s.s.) driven by repeated elements and novel gene families across ecological guilds.</title>
        <authorList>
            <consortium name="Lawrence Berkeley National Laboratory"/>
            <person name="Harder C.B."/>
            <person name="Miyauchi S."/>
            <person name="Viragh M."/>
            <person name="Kuo A."/>
            <person name="Thoen E."/>
            <person name="Andreopoulos B."/>
            <person name="Lu D."/>
            <person name="Skrede I."/>
            <person name="Drula E."/>
            <person name="Henrissat B."/>
            <person name="Morin E."/>
            <person name="Kohler A."/>
            <person name="Barry K."/>
            <person name="LaButti K."/>
            <person name="Morin E."/>
            <person name="Salamov A."/>
            <person name="Lipzen A."/>
            <person name="Mereny Z."/>
            <person name="Hegedus B."/>
            <person name="Baldrian P."/>
            <person name="Stursova M."/>
            <person name="Weitz H."/>
            <person name="Taylor A."/>
            <person name="Grigoriev I.V."/>
            <person name="Nagy L.G."/>
            <person name="Martin F."/>
            <person name="Kauserud H."/>
        </authorList>
    </citation>
    <scope>NUCLEOTIDE SEQUENCE</scope>
    <source>
        <strain evidence="1">CBHHK188m</strain>
    </source>
</reference>
<organism evidence="1 2">
    <name type="scientific">Mycena maculata</name>
    <dbReference type="NCBI Taxonomy" id="230809"/>
    <lineage>
        <taxon>Eukaryota</taxon>
        <taxon>Fungi</taxon>
        <taxon>Dikarya</taxon>
        <taxon>Basidiomycota</taxon>
        <taxon>Agaricomycotina</taxon>
        <taxon>Agaricomycetes</taxon>
        <taxon>Agaricomycetidae</taxon>
        <taxon>Agaricales</taxon>
        <taxon>Marasmiineae</taxon>
        <taxon>Mycenaceae</taxon>
        <taxon>Mycena</taxon>
    </lineage>
</organism>
<comment type="caution">
    <text evidence="1">The sequence shown here is derived from an EMBL/GenBank/DDBJ whole genome shotgun (WGS) entry which is preliminary data.</text>
</comment>
<name>A0AAD7IJV3_9AGAR</name>
<gene>
    <name evidence="1" type="ORF">DFH07DRAFT_777397</name>
</gene>
<dbReference type="Proteomes" id="UP001215280">
    <property type="component" value="Unassembled WGS sequence"/>
</dbReference>
<evidence type="ECO:0000313" key="1">
    <source>
        <dbReference type="EMBL" id="KAJ7743480.1"/>
    </source>
</evidence>
<keyword evidence="2" id="KW-1185">Reference proteome</keyword>
<dbReference type="AlphaFoldDB" id="A0AAD7IJV3"/>
<protein>
    <submittedName>
        <fullName evidence="1">Uncharacterized protein</fullName>
    </submittedName>
</protein>
<accession>A0AAD7IJV3</accession>
<evidence type="ECO:0000313" key="2">
    <source>
        <dbReference type="Proteomes" id="UP001215280"/>
    </source>
</evidence>